<reference evidence="7" key="1">
    <citation type="journal article" date="2018" name="DNA Res.">
        <title>Multiple hybrid de novo genome assembly of finger millet, an orphan allotetraploid crop.</title>
        <authorList>
            <person name="Hatakeyama M."/>
            <person name="Aluri S."/>
            <person name="Balachadran M.T."/>
            <person name="Sivarajan S.R."/>
            <person name="Patrignani A."/>
            <person name="Gruter S."/>
            <person name="Poveda L."/>
            <person name="Shimizu-Inatsugi R."/>
            <person name="Baeten J."/>
            <person name="Francoijs K.J."/>
            <person name="Nataraja K.N."/>
            <person name="Reddy Y.A.N."/>
            <person name="Phadnis S."/>
            <person name="Ravikumar R.L."/>
            <person name="Schlapbach R."/>
            <person name="Sreeman S.M."/>
            <person name="Shimizu K.K."/>
        </authorList>
    </citation>
    <scope>NUCLEOTIDE SEQUENCE</scope>
</reference>
<name>A0AAV5FLY9_ELECO</name>
<keyword evidence="8" id="KW-1185">Reference proteome</keyword>
<dbReference type="GO" id="GO:0008234">
    <property type="term" value="F:cysteine-type peptidase activity"/>
    <property type="evidence" value="ECO:0007669"/>
    <property type="project" value="UniProtKB-KW"/>
</dbReference>
<accession>A0AAV5FLY9</accession>
<feature type="domain" description="Ubiquitin-like protease family profile" evidence="6">
    <location>
        <begin position="184"/>
        <end position="377"/>
    </location>
</feature>
<protein>
    <recommendedName>
        <fullName evidence="6">Ubiquitin-like protease family profile domain-containing protein</fullName>
    </recommendedName>
</protein>
<feature type="compositionally biased region" description="Low complexity" evidence="5">
    <location>
        <begin position="33"/>
        <end position="42"/>
    </location>
</feature>
<dbReference type="PANTHER" id="PTHR46915:SF1">
    <property type="entry name" value="UBIQUITIN-LIKE PROTEASE FAMILY PROFILE DOMAIN-CONTAINING PROTEIN"/>
    <property type="match status" value="1"/>
</dbReference>
<keyword evidence="4" id="KW-0788">Thiol protease</keyword>
<evidence type="ECO:0000256" key="3">
    <source>
        <dbReference type="ARBA" id="ARBA00022801"/>
    </source>
</evidence>
<comment type="caution">
    <text evidence="7">The sequence shown here is derived from an EMBL/GenBank/DDBJ whole genome shotgun (WGS) entry which is preliminary data.</text>
</comment>
<reference evidence="7" key="2">
    <citation type="submission" date="2021-12" db="EMBL/GenBank/DDBJ databases">
        <title>Resequencing data analysis of finger millet.</title>
        <authorList>
            <person name="Hatakeyama M."/>
            <person name="Aluri S."/>
            <person name="Balachadran M.T."/>
            <person name="Sivarajan S.R."/>
            <person name="Poveda L."/>
            <person name="Shimizu-Inatsugi R."/>
            <person name="Schlapbach R."/>
            <person name="Sreeman S.M."/>
            <person name="Shimizu K.K."/>
        </authorList>
    </citation>
    <scope>NUCLEOTIDE SEQUENCE</scope>
</reference>
<feature type="region of interest" description="Disordered" evidence="5">
    <location>
        <begin position="25"/>
        <end position="92"/>
    </location>
</feature>
<organism evidence="7 8">
    <name type="scientific">Eleusine coracana subsp. coracana</name>
    <dbReference type="NCBI Taxonomy" id="191504"/>
    <lineage>
        <taxon>Eukaryota</taxon>
        <taxon>Viridiplantae</taxon>
        <taxon>Streptophyta</taxon>
        <taxon>Embryophyta</taxon>
        <taxon>Tracheophyta</taxon>
        <taxon>Spermatophyta</taxon>
        <taxon>Magnoliopsida</taxon>
        <taxon>Liliopsida</taxon>
        <taxon>Poales</taxon>
        <taxon>Poaceae</taxon>
        <taxon>PACMAD clade</taxon>
        <taxon>Chloridoideae</taxon>
        <taxon>Cynodonteae</taxon>
        <taxon>Eleusininae</taxon>
        <taxon>Eleusine</taxon>
    </lineage>
</organism>
<evidence type="ECO:0000313" key="7">
    <source>
        <dbReference type="EMBL" id="GJN35430.1"/>
    </source>
</evidence>
<dbReference type="Proteomes" id="UP001054889">
    <property type="component" value="Unassembled WGS sequence"/>
</dbReference>
<dbReference type="EMBL" id="BQKI01000088">
    <property type="protein sequence ID" value="GJN35430.1"/>
    <property type="molecule type" value="Genomic_DNA"/>
</dbReference>
<keyword evidence="2" id="KW-0645">Protease</keyword>
<evidence type="ECO:0000313" key="8">
    <source>
        <dbReference type="Proteomes" id="UP001054889"/>
    </source>
</evidence>
<gene>
    <name evidence="7" type="primary">gb24207</name>
    <name evidence="7" type="ORF">PR202_gb24207</name>
</gene>
<evidence type="ECO:0000259" key="6">
    <source>
        <dbReference type="PROSITE" id="PS50600"/>
    </source>
</evidence>
<comment type="similarity">
    <text evidence="1">Belongs to the peptidase C48 family.</text>
</comment>
<dbReference type="GO" id="GO:0006508">
    <property type="term" value="P:proteolysis"/>
    <property type="evidence" value="ECO:0007669"/>
    <property type="project" value="UniProtKB-KW"/>
</dbReference>
<feature type="region of interest" description="Disordered" evidence="5">
    <location>
        <begin position="132"/>
        <end position="157"/>
    </location>
</feature>
<evidence type="ECO:0000256" key="2">
    <source>
        <dbReference type="ARBA" id="ARBA00022670"/>
    </source>
</evidence>
<dbReference type="InterPro" id="IPR038765">
    <property type="entry name" value="Papain-like_cys_pep_sf"/>
</dbReference>
<evidence type="ECO:0000256" key="1">
    <source>
        <dbReference type="ARBA" id="ARBA00005234"/>
    </source>
</evidence>
<feature type="compositionally biased region" description="Basic and acidic residues" evidence="5">
    <location>
        <begin position="57"/>
        <end position="66"/>
    </location>
</feature>
<dbReference type="SUPFAM" id="SSF54001">
    <property type="entry name" value="Cysteine proteinases"/>
    <property type="match status" value="1"/>
</dbReference>
<feature type="region of interest" description="Disordered" evidence="5">
    <location>
        <begin position="190"/>
        <end position="215"/>
    </location>
</feature>
<proteinExistence type="inferred from homology"/>
<evidence type="ECO:0000256" key="5">
    <source>
        <dbReference type="SAM" id="MobiDB-lite"/>
    </source>
</evidence>
<dbReference type="AlphaFoldDB" id="A0AAV5FLY9"/>
<evidence type="ECO:0000256" key="4">
    <source>
        <dbReference type="ARBA" id="ARBA00022807"/>
    </source>
</evidence>
<dbReference type="Gene3D" id="1.10.418.20">
    <property type="match status" value="1"/>
</dbReference>
<feature type="compositionally biased region" description="Polar residues" evidence="5">
    <location>
        <begin position="191"/>
        <end position="201"/>
    </location>
</feature>
<dbReference type="PROSITE" id="PS50600">
    <property type="entry name" value="ULP_PROTEASE"/>
    <property type="match status" value="1"/>
</dbReference>
<keyword evidence="3" id="KW-0378">Hydrolase</keyword>
<dbReference type="Pfam" id="PF02902">
    <property type="entry name" value="Peptidase_C48"/>
    <property type="match status" value="1"/>
</dbReference>
<dbReference type="PANTHER" id="PTHR46915">
    <property type="entry name" value="UBIQUITIN-LIKE PROTEASE 4-RELATED"/>
    <property type="match status" value="1"/>
</dbReference>
<dbReference type="GO" id="GO:0016926">
    <property type="term" value="P:protein desumoylation"/>
    <property type="evidence" value="ECO:0007669"/>
    <property type="project" value="UniProtKB-ARBA"/>
</dbReference>
<sequence length="698" mass="77174">MGKPIKIDWSELLVDRGRDDRVDVCFATPPPTAARARAGSARGKQRRDSPWPSSRQTRFEGRHRDSGAGQRSLSAVRESRVGTSAASKAADDVGSNARTAALKTFDWSVEDSDTERASRRFCVKKSPIQSGKKNYGQLEMNSGGRLRHGVGGRKPIPVDRMYSSKPCSASFSGNQQRVHAISPQEVDHENFQQTQDHSFSSFAKRRKEQHQGSSSSYIQKVQDVVLLDDEEMQPAEKVDCGSPDKQIESKVYYPSRDDPHAVELSISDIRCLEPGEYLSSPVINYYIQAHWSLIIICIPGKESDSGPIILHLDSLGMHSNTLEEWRHLKKNPPCDTSISDSVWEDLPRNIHTQIVEVPQQNNAYDCGVFMLYYITRFVRQAPESFTRDKLGMFSRSWFKSEDASELRARIRELLLEEFESAWLDDSISDAASSDSSDKDVIPSDISEMAVVCVDSGDSSKNNQCLSVADAEGSAESGGTDKSNVGIAEVPAVDEGPTGRIRHDENVDCVLSEAATFSDGIKDEEYFCSDSPKAEEELAIVSPDRLKSRGGTITTLPYRTSPACSDSSKAEEEELGIVSPDRLKSCGETIATLPYRTSPAYSDSSKAEEEEELAIVSPDKWKSCGGTITTLPYRTSPTYSDSSKAEEELAIVSPERLKSREGTITSMPYREIVSDSDSDGVPVVKVRERRATRQNCLII</sequence>
<dbReference type="InterPro" id="IPR003653">
    <property type="entry name" value="Peptidase_C48_C"/>
</dbReference>